<comment type="similarity">
    <text evidence="2">Belongs to the CSC1 (TC 1.A.17) family.</text>
</comment>
<evidence type="ECO:0000256" key="4">
    <source>
        <dbReference type="ARBA" id="ARBA00022692"/>
    </source>
</evidence>
<dbReference type="EMBL" id="CAJNJA010030243">
    <property type="protein sequence ID" value="CAE7640480.1"/>
    <property type="molecule type" value="Genomic_DNA"/>
</dbReference>
<evidence type="ECO:0000313" key="11">
    <source>
        <dbReference type="EMBL" id="CAE7640480.1"/>
    </source>
</evidence>
<evidence type="ECO:0000313" key="12">
    <source>
        <dbReference type="Proteomes" id="UP000601435"/>
    </source>
</evidence>
<evidence type="ECO:0008006" key="13">
    <source>
        <dbReference type="Google" id="ProtNLM"/>
    </source>
</evidence>
<reference evidence="11" key="1">
    <citation type="submission" date="2021-02" db="EMBL/GenBank/DDBJ databases">
        <authorList>
            <person name="Dougan E. K."/>
            <person name="Rhodes N."/>
            <person name="Thang M."/>
            <person name="Chan C."/>
        </authorList>
    </citation>
    <scope>NUCLEOTIDE SEQUENCE</scope>
</reference>
<sequence>MSVRPISDDRFAVVIKKNTSQDTESFGFAMLTSTLIGVSSCVAFYFLRQRYPMVYEGSTSSKGELPAQAFGFFGWLRTSVSYRFDDVIDHVGMDQIMLLEFTHLSMKVMFGIGIPALMVLAPLHARSGGSDDDLSRIGLSNLDAETWILWVHAAFVWYVVLLVLCLVYRAQHRKFRPRRSRWLSNMPEARATTRLVEGIPEQLRTDAAMARFFDQIFGQPVVKDVVFVRDTSSLLPLIEARDMLSEELAQVGLQYAASHEAGEAASPRRLQTLERRYNRSSAAAEEMATRVFSCQSFASDAAFVTFRDRRHAEFARGLRYSESRGHFAVSLAPEPFDVHFASFTRSSASVAKGSALIGRLLVACVFFFFLPVVIGISSLLSVDSLTHLVPKLEVWSREYQYITTAWEALLGTSLLSMLMDLVPWMLSEVFSRFYRLRSGSKGQHKIQRWYFFFLVVFVLLVTAVGTSLFEAAARLAQEPLKVWYLLADQLPDSTNFYLRYAVLLWSTPFFDLVRCFPLLYFWKALQ</sequence>
<feature type="transmembrane region" description="Helical" evidence="7">
    <location>
        <begin position="360"/>
        <end position="381"/>
    </location>
</feature>
<dbReference type="Pfam" id="PF02714">
    <property type="entry name" value="RSN1_7TM"/>
    <property type="match status" value="1"/>
</dbReference>
<feature type="transmembrane region" description="Helical" evidence="7">
    <location>
        <begin position="496"/>
        <end position="522"/>
    </location>
</feature>
<dbReference type="Proteomes" id="UP000601435">
    <property type="component" value="Unassembled WGS sequence"/>
</dbReference>
<proteinExistence type="inferred from homology"/>
<keyword evidence="5 7" id="KW-1133">Transmembrane helix</keyword>
<evidence type="ECO:0000256" key="3">
    <source>
        <dbReference type="ARBA" id="ARBA00022448"/>
    </source>
</evidence>
<evidence type="ECO:0000256" key="7">
    <source>
        <dbReference type="SAM" id="Phobius"/>
    </source>
</evidence>
<dbReference type="Pfam" id="PF13967">
    <property type="entry name" value="RSN1_TM"/>
    <property type="match status" value="1"/>
</dbReference>
<feature type="domain" description="CSC1/OSCA1-like N-terminal transmembrane" evidence="9">
    <location>
        <begin position="26"/>
        <end position="169"/>
    </location>
</feature>
<evidence type="ECO:0000256" key="6">
    <source>
        <dbReference type="ARBA" id="ARBA00023136"/>
    </source>
</evidence>
<evidence type="ECO:0000259" key="8">
    <source>
        <dbReference type="Pfam" id="PF02714"/>
    </source>
</evidence>
<feature type="non-terminal residue" evidence="11">
    <location>
        <position position="1"/>
    </location>
</feature>
<accession>A0A812VTF3</accession>
<evidence type="ECO:0000259" key="10">
    <source>
        <dbReference type="Pfam" id="PF14703"/>
    </source>
</evidence>
<feature type="transmembrane region" description="Helical" evidence="7">
    <location>
        <begin position="26"/>
        <end position="47"/>
    </location>
</feature>
<name>A0A812VTF3_9DINO</name>
<feature type="domain" description="CSC1/OSCA1-like 7TM region" evidence="8">
    <location>
        <begin position="356"/>
        <end position="522"/>
    </location>
</feature>
<organism evidence="11 12">
    <name type="scientific">Symbiodinium necroappetens</name>
    <dbReference type="NCBI Taxonomy" id="1628268"/>
    <lineage>
        <taxon>Eukaryota</taxon>
        <taxon>Sar</taxon>
        <taxon>Alveolata</taxon>
        <taxon>Dinophyceae</taxon>
        <taxon>Suessiales</taxon>
        <taxon>Symbiodiniaceae</taxon>
        <taxon>Symbiodinium</taxon>
    </lineage>
</organism>
<comment type="caution">
    <text evidence="11">The sequence shown here is derived from an EMBL/GenBank/DDBJ whole genome shotgun (WGS) entry which is preliminary data.</text>
</comment>
<feature type="domain" description="CSC1/OSCA1-like cytosolic" evidence="10">
    <location>
        <begin position="193"/>
        <end position="339"/>
    </location>
</feature>
<dbReference type="GO" id="GO:0005886">
    <property type="term" value="C:plasma membrane"/>
    <property type="evidence" value="ECO:0007669"/>
    <property type="project" value="TreeGrafter"/>
</dbReference>
<dbReference type="InterPro" id="IPR003864">
    <property type="entry name" value="CSC1/OSCA1-like_7TM"/>
</dbReference>
<dbReference type="InterPro" id="IPR032880">
    <property type="entry name" value="CSC1/OSCA1-like_N"/>
</dbReference>
<keyword evidence="12" id="KW-1185">Reference proteome</keyword>
<feature type="transmembrane region" description="Helical" evidence="7">
    <location>
        <begin position="108"/>
        <end position="127"/>
    </location>
</feature>
<dbReference type="GO" id="GO:0005227">
    <property type="term" value="F:calcium-activated cation channel activity"/>
    <property type="evidence" value="ECO:0007669"/>
    <property type="project" value="InterPro"/>
</dbReference>
<dbReference type="Pfam" id="PF14703">
    <property type="entry name" value="PHM7_cyt"/>
    <property type="match status" value="1"/>
</dbReference>
<comment type="subcellular location">
    <subcellularLocation>
        <location evidence="1">Membrane</location>
        <topology evidence="1">Multi-pass membrane protein</topology>
    </subcellularLocation>
</comment>
<evidence type="ECO:0000256" key="2">
    <source>
        <dbReference type="ARBA" id="ARBA00007779"/>
    </source>
</evidence>
<dbReference type="PANTHER" id="PTHR13018:SF5">
    <property type="entry name" value="RE44586P"/>
    <property type="match status" value="1"/>
</dbReference>
<dbReference type="OrthoDB" id="1689567at2759"/>
<protein>
    <recommendedName>
        <fullName evidence="13">CSC1/OSCA1-like N-terminal transmembrane domain-containing protein</fullName>
    </recommendedName>
</protein>
<evidence type="ECO:0000259" key="9">
    <source>
        <dbReference type="Pfam" id="PF13967"/>
    </source>
</evidence>
<dbReference type="InterPro" id="IPR027815">
    <property type="entry name" value="CSC1/OSCA1-like_cyt"/>
</dbReference>
<feature type="transmembrane region" description="Helical" evidence="7">
    <location>
        <begin position="448"/>
        <end position="476"/>
    </location>
</feature>
<dbReference type="InterPro" id="IPR045122">
    <property type="entry name" value="Csc1-like"/>
</dbReference>
<evidence type="ECO:0000256" key="1">
    <source>
        <dbReference type="ARBA" id="ARBA00004141"/>
    </source>
</evidence>
<keyword evidence="4 7" id="KW-0812">Transmembrane</keyword>
<feature type="transmembrane region" description="Helical" evidence="7">
    <location>
        <begin position="401"/>
        <end position="427"/>
    </location>
</feature>
<evidence type="ECO:0000256" key="5">
    <source>
        <dbReference type="ARBA" id="ARBA00022989"/>
    </source>
</evidence>
<feature type="transmembrane region" description="Helical" evidence="7">
    <location>
        <begin position="147"/>
        <end position="168"/>
    </location>
</feature>
<gene>
    <name evidence="11" type="ORF">SNEC2469_LOCUS18085</name>
</gene>
<dbReference type="PANTHER" id="PTHR13018">
    <property type="entry name" value="PROBABLE MEMBRANE PROTEIN DUF221-RELATED"/>
    <property type="match status" value="1"/>
</dbReference>
<keyword evidence="6 7" id="KW-0472">Membrane</keyword>
<dbReference type="AlphaFoldDB" id="A0A812VTF3"/>
<keyword evidence="3" id="KW-0813">Transport</keyword>